<evidence type="ECO:0000313" key="2">
    <source>
        <dbReference type="Proteomes" id="UP001139485"/>
    </source>
</evidence>
<comment type="caution">
    <text evidence="1">The sequence shown here is derived from an EMBL/GenBank/DDBJ whole genome shotgun (WGS) entry which is preliminary data.</text>
</comment>
<proteinExistence type="predicted"/>
<dbReference type="Proteomes" id="UP001139485">
    <property type="component" value="Unassembled WGS sequence"/>
</dbReference>
<accession>A0A9X2D866</accession>
<protein>
    <submittedName>
        <fullName evidence="1">Uncharacterized protein</fullName>
    </submittedName>
</protein>
<evidence type="ECO:0000313" key="1">
    <source>
        <dbReference type="EMBL" id="MCM0619814.1"/>
    </source>
</evidence>
<reference evidence="1" key="1">
    <citation type="submission" date="2022-05" db="EMBL/GenBank/DDBJ databases">
        <authorList>
            <person name="Tuo L."/>
        </authorList>
    </citation>
    <scope>NUCLEOTIDE SEQUENCE</scope>
    <source>
        <strain evidence="1">BSK12Z-4</strain>
    </source>
</reference>
<dbReference type="AlphaFoldDB" id="A0A9X2D866"/>
<name>A0A9X2D866_9ACTN</name>
<sequence>MSSTKNRRMRATTWGLLLLWGIRTPNTRVLVRRRPPATVRPDEVLVPLIRLPYLHESPRLESVR</sequence>
<dbReference type="RefSeq" id="WP_250826564.1">
    <property type="nucleotide sequence ID" value="NZ_JAMOIL010000006.1"/>
</dbReference>
<gene>
    <name evidence="1" type="ORF">M8330_05850</name>
</gene>
<keyword evidence="2" id="KW-1185">Reference proteome</keyword>
<dbReference type="EMBL" id="JAMOIL010000006">
    <property type="protein sequence ID" value="MCM0619814.1"/>
    <property type="molecule type" value="Genomic_DNA"/>
</dbReference>
<organism evidence="1 2">
    <name type="scientific">Nocardioides bruguierae</name>
    <dbReference type="NCBI Taxonomy" id="2945102"/>
    <lineage>
        <taxon>Bacteria</taxon>
        <taxon>Bacillati</taxon>
        <taxon>Actinomycetota</taxon>
        <taxon>Actinomycetes</taxon>
        <taxon>Propionibacteriales</taxon>
        <taxon>Nocardioidaceae</taxon>
        <taxon>Nocardioides</taxon>
    </lineage>
</organism>